<reference evidence="1" key="1">
    <citation type="submission" date="2021-05" db="EMBL/GenBank/DDBJ databases">
        <authorList>
            <person name="Alioto T."/>
            <person name="Alioto T."/>
            <person name="Gomez Garrido J."/>
        </authorList>
    </citation>
    <scope>NUCLEOTIDE SEQUENCE</scope>
</reference>
<dbReference type="EMBL" id="HBUE01110204">
    <property type="protein sequence ID" value="CAG6488511.1"/>
    <property type="molecule type" value="Transcribed_RNA"/>
</dbReference>
<accession>A0A8D8CDL0</accession>
<dbReference type="AlphaFoldDB" id="A0A8D8CDL0"/>
<evidence type="ECO:0000313" key="1">
    <source>
        <dbReference type="EMBL" id="CAG6488511.1"/>
    </source>
</evidence>
<name>A0A8D8CDL0_CULPI</name>
<sequence length="167" mass="19677">MSRFPFWSAPLCDFWYDIYIARFGNNLLFQNYFIRKGTFLKQIFIPAGRIRFHGHANQRGEAVQKVLPRTVGLLEPGEARRAGHLRVVVVKVDLQPGQEDEHLRNRILTDVAHERYQLGVGLEAQATKVVRSHGGRLRFQHFYLQRVRHHRSFCLDSTQFRLCLRRH</sequence>
<protein>
    <submittedName>
        <fullName evidence="1">(northern house mosquito) hypothetical protein</fullName>
    </submittedName>
</protein>
<proteinExistence type="predicted"/>
<organism evidence="1">
    <name type="scientific">Culex pipiens</name>
    <name type="common">House mosquito</name>
    <dbReference type="NCBI Taxonomy" id="7175"/>
    <lineage>
        <taxon>Eukaryota</taxon>
        <taxon>Metazoa</taxon>
        <taxon>Ecdysozoa</taxon>
        <taxon>Arthropoda</taxon>
        <taxon>Hexapoda</taxon>
        <taxon>Insecta</taxon>
        <taxon>Pterygota</taxon>
        <taxon>Neoptera</taxon>
        <taxon>Endopterygota</taxon>
        <taxon>Diptera</taxon>
        <taxon>Nematocera</taxon>
        <taxon>Culicoidea</taxon>
        <taxon>Culicidae</taxon>
        <taxon>Culicinae</taxon>
        <taxon>Culicini</taxon>
        <taxon>Culex</taxon>
        <taxon>Culex</taxon>
    </lineage>
</organism>